<organism evidence="2 3">
    <name type="scientific">Hirschia litorea</name>
    <dbReference type="NCBI Taxonomy" id="1199156"/>
    <lineage>
        <taxon>Bacteria</taxon>
        <taxon>Pseudomonadati</taxon>
        <taxon>Pseudomonadota</taxon>
        <taxon>Alphaproteobacteria</taxon>
        <taxon>Hyphomonadales</taxon>
        <taxon>Hyphomonadaceae</taxon>
        <taxon>Hirschia</taxon>
    </lineage>
</organism>
<dbReference type="Proteomes" id="UP001596492">
    <property type="component" value="Unassembled WGS sequence"/>
</dbReference>
<evidence type="ECO:0000313" key="3">
    <source>
        <dbReference type="Proteomes" id="UP001596492"/>
    </source>
</evidence>
<gene>
    <name evidence="2" type="ORF">ACFQS8_07355</name>
</gene>
<evidence type="ECO:0008006" key="4">
    <source>
        <dbReference type="Google" id="ProtNLM"/>
    </source>
</evidence>
<dbReference type="EMBL" id="JBHTBR010000004">
    <property type="protein sequence ID" value="MFC7291426.1"/>
    <property type="molecule type" value="Genomic_DNA"/>
</dbReference>
<dbReference type="RefSeq" id="WP_382166655.1">
    <property type="nucleotide sequence ID" value="NZ_JBHTBR010000004.1"/>
</dbReference>
<accession>A0ABW2IJV8</accession>
<protein>
    <recommendedName>
        <fullName evidence="4">Lipoprotein</fullName>
    </recommendedName>
</protein>
<proteinExistence type="predicted"/>
<keyword evidence="3" id="KW-1185">Reference proteome</keyword>
<evidence type="ECO:0000256" key="1">
    <source>
        <dbReference type="SAM" id="SignalP"/>
    </source>
</evidence>
<feature type="chain" id="PRO_5046793107" description="Lipoprotein" evidence="1">
    <location>
        <begin position="19"/>
        <end position="200"/>
    </location>
</feature>
<evidence type="ECO:0000313" key="2">
    <source>
        <dbReference type="EMBL" id="MFC7291426.1"/>
    </source>
</evidence>
<feature type="signal peptide" evidence="1">
    <location>
        <begin position="1"/>
        <end position="18"/>
    </location>
</feature>
<keyword evidence="1" id="KW-0732">Signal</keyword>
<name>A0ABW2IJV8_9PROT</name>
<reference evidence="3" key="1">
    <citation type="journal article" date="2019" name="Int. J. Syst. Evol. Microbiol.">
        <title>The Global Catalogue of Microorganisms (GCM) 10K type strain sequencing project: providing services to taxonomists for standard genome sequencing and annotation.</title>
        <authorList>
            <consortium name="The Broad Institute Genomics Platform"/>
            <consortium name="The Broad Institute Genome Sequencing Center for Infectious Disease"/>
            <person name="Wu L."/>
            <person name="Ma J."/>
        </authorList>
    </citation>
    <scope>NUCLEOTIDE SEQUENCE [LARGE SCALE GENOMIC DNA]</scope>
    <source>
        <strain evidence="3">CCUG 51308</strain>
    </source>
</reference>
<sequence length="200" mass="22091">MKKLVSSLIAVCAIGVLSNCTTIPLTSIPKLAGLNPHTFDFSQAKVAVRIQDGFKIEDGDVKLTVDLFDGTKHERTTETFDMLVEDMPASPFLLKDRRMGTSIYGFSFKQSDMARVLAFRDTFSQIAERGAANKERAENSFSLSVTSQGCLEEGANPFEKMKVKIYLKPAAEDDYFTFVKEQKIDLAALNEGKIPSCKAS</sequence>
<comment type="caution">
    <text evidence="2">The sequence shown here is derived from an EMBL/GenBank/DDBJ whole genome shotgun (WGS) entry which is preliminary data.</text>
</comment>